<dbReference type="GO" id="GO:0000455">
    <property type="term" value="P:enzyme-directed rRNA pseudouridine synthesis"/>
    <property type="evidence" value="ECO:0007669"/>
    <property type="project" value="UniProtKB-ARBA"/>
</dbReference>
<evidence type="ECO:0000256" key="6">
    <source>
        <dbReference type="PIRSR" id="PIRSR606225-1"/>
    </source>
</evidence>
<dbReference type="Proteomes" id="UP000092695">
    <property type="component" value="Chromosome"/>
</dbReference>
<dbReference type="OrthoDB" id="9807829at2"/>
<dbReference type="SUPFAM" id="SSF55174">
    <property type="entry name" value="Alpha-L RNA-binding motif"/>
    <property type="match status" value="1"/>
</dbReference>
<keyword evidence="3 8" id="KW-0413">Isomerase</keyword>
<dbReference type="PROSITE" id="PS01129">
    <property type="entry name" value="PSI_RLU"/>
    <property type="match status" value="1"/>
</dbReference>
<dbReference type="CDD" id="cd02869">
    <property type="entry name" value="PseudoU_synth_RluA_like"/>
    <property type="match status" value="1"/>
</dbReference>
<dbReference type="KEGG" id="woc:BA177_14030"/>
<dbReference type="InterPro" id="IPR006145">
    <property type="entry name" value="PsdUridine_synth_RsuA/RluA"/>
</dbReference>
<dbReference type="InterPro" id="IPR050188">
    <property type="entry name" value="RluA_PseudoU_synthase"/>
</dbReference>
<comment type="function">
    <text evidence="5">Responsible for synthesis of pseudouridine from uracil at positions 1911, 1915 and 1917 in 23S ribosomal RNA.</text>
</comment>
<dbReference type="RefSeq" id="WP_068617211.1">
    <property type="nucleotide sequence ID" value="NZ_CP016268.1"/>
</dbReference>
<dbReference type="InterPro" id="IPR006224">
    <property type="entry name" value="PsdUridine_synth_RluA-like_CS"/>
</dbReference>
<evidence type="ECO:0000256" key="1">
    <source>
        <dbReference type="ARBA" id="ARBA00010876"/>
    </source>
</evidence>
<dbReference type="AlphaFoldDB" id="A0A193LI31"/>
<keyword evidence="2 7" id="KW-0694">RNA-binding</keyword>
<dbReference type="PROSITE" id="PS50889">
    <property type="entry name" value="S4"/>
    <property type="match status" value="1"/>
</dbReference>
<dbReference type="InterPro" id="IPR020103">
    <property type="entry name" value="PsdUridine_synth_cat_dom_sf"/>
</dbReference>
<reference evidence="11 12" key="1">
    <citation type="submission" date="2016-06" db="EMBL/GenBank/DDBJ databases">
        <title>Complete genome sequence of a deep-branching marine Gamma Proteobacterium Woeseia oceani type strain XK5.</title>
        <authorList>
            <person name="Mu D."/>
            <person name="Du Z."/>
        </authorList>
    </citation>
    <scope>NUCLEOTIDE SEQUENCE [LARGE SCALE GENOMIC DNA]</scope>
    <source>
        <strain evidence="11 12">XK5</strain>
    </source>
</reference>
<organism evidence="11 12">
    <name type="scientific">Woeseia oceani</name>
    <dbReference type="NCBI Taxonomy" id="1548547"/>
    <lineage>
        <taxon>Bacteria</taxon>
        <taxon>Pseudomonadati</taxon>
        <taxon>Pseudomonadota</taxon>
        <taxon>Gammaproteobacteria</taxon>
        <taxon>Woeseiales</taxon>
        <taxon>Woeseiaceae</taxon>
        <taxon>Woeseia</taxon>
    </lineage>
</organism>
<evidence type="ECO:0000256" key="4">
    <source>
        <dbReference type="ARBA" id="ARBA00036882"/>
    </source>
</evidence>
<comment type="catalytic activity">
    <reaction evidence="8">
        <text>a uridine in RNA = a pseudouridine in RNA</text>
        <dbReference type="Rhea" id="RHEA:48348"/>
        <dbReference type="Rhea" id="RHEA-COMP:12068"/>
        <dbReference type="Rhea" id="RHEA-COMP:12069"/>
        <dbReference type="ChEBI" id="CHEBI:65314"/>
        <dbReference type="ChEBI" id="CHEBI:65315"/>
    </reaction>
</comment>
<sequence>MSEKQNRIIPLELAGKRLDQALAQMFPEYSRSRLTQWLKKGQVSVDGEARRPRDTVTGGEAVWLEPLPEAAVTSKPEPLALEVVFEDEDLLVINKPAGLVVHPGAGNLRGTLMNGLLHHAAGLVELPRAGIVHRLDKDTSGLLLVGKTLTAHTALTRMLAEREIDRHYEAVCNGVLTAGGTVDAPIKRHPVDRLRMSVQADGKPAVTHYRVKERFAAHTHISVKLETGRTHQIRVHMAHRRHPLIGDQVYGGRLALPRGGDEALADVLRGFRRQALCATRLELAHPLNGEPLEFQIALPDDFQALLNALRRHAKSMAGDD</sequence>
<dbReference type="EMBL" id="CP016268">
    <property type="protein sequence ID" value="ANO52162.1"/>
    <property type="molecule type" value="Genomic_DNA"/>
</dbReference>
<comment type="similarity">
    <text evidence="1 8">Belongs to the pseudouridine synthase RluA family.</text>
</comment>
<dbReference type="Gene3D" id="3.30.2350.10">
    <property type="entry name" value="Pseudouridine synthase"/>
    <property type="match status" value="1"/>
</dbReference>
<keyword evidence="12" id="KW-1185">Reference proteome</keyword>
<dbReference type="STRING" id="1548547.BA177_14030"/>
<dbReference type="NCBIfam" id="NF008385">
    <property type="entry name" value="PRK11180.1"/>
    <property type="match status" value="1"/>
</dbReference>
<dbReference type="GO" id="GO:0160140">
    <property type="term" value="F:23S rRNA pseudouridine(1911/1915/1917) synthase activity"/>
    <property type="evidence" value="ECO:0007669"/>
    <property type="project" value="UniProtKB-EC"/>
</dbReference>
<evidence type="ECO:0000256" key="7">
    <source>
        <dbReference type="PROSITE-ProRule" id="PRU00182"/>
    </source>
</evidence>
<evidence type="ECO:0000256" key="8">
    <source>
        <dbReference type="RuleBase" id="RU362028"/>
    </source>
</evidence>
<feature type="domain" description="RNA-binding S4" evidence="10">
    <location>
        <begin position="17"/>
        <end position="61"/>
    </location>
</feature>
<gene>
    <name evidence="11" type="ORF">BA177_14030</name>
</gene>
<dbReference type="GO" id="GO:0003723">
    <property type="term" value="F:RNA binding"/>
    <property type="evidence" value="ECO:0007669"/>
    <property type="project" value="UniProtKB-KW"/>
</dbReference>
<feature type="domain" description="Pseudouridine synthase RsuA/RluA-like" evidence="9">
    <location>
        <begin position="89"/>
        <end position="239"/>
    </location>
</feature>
<dbReference type="InterPro" id="IPR036986">
    <property type="entry name" value="S4_RNA-bd_sf"/>
</dbReference>
<proteinExistence type="inferred from homology"/>
<evidence type="ECO:0000313" key="11">
    <source>
        <dbReference type="EMBL" id="ANO52162.1"/>
    </source>
</evidence>
<dbReference type="EC" id="5.4.99.-" evidence="8"/>
<dbReference type="SUPFAM" id="SSF55120">
    <property type="entry name" value="Pseudouridine synthase"/>
    <property type="match status" value="1"/>
</dbReference>
<evidence type="ECO:0000259" key="10">
    <source>
        <dbReference type="Pfam" id="PF01479"/>
    </source>
</evidence>
<dbReference type="CDD" id="cd00165">
    <property type="entry name" value="S4"/>
    <property type="match status" value="1"/>
</dbReference>
<dbReference type="PANTHER" id="PTHR21600">
    <property type="entry name" value="MITOCHONDRIAL RNA PSEUDOURIDINE SYNTHASE"/>
    <property type="match status" value="1"/>
</dbReference>
<dbReference type="NCBIfam" id="TIGR00005">
    <property type="entry name" value="rluA_subfam"/>
    <property type="match status" value="1"/>
</dbReference>
<dbReference type="Pfam" id="PF01479">
    <property type="entry name" value="S4"/>
    <property type="match status" value="1"/>
</dbReference>
<evidence type="ECO:0000256" key="5">
    <source>
        <dbReference type="ARBA" id="ARBA00056072"/>
    </source>
</evidence>
<dbReference type="Pfam" id="PF00849">
    <property type="entry name" value="PseudoU_synth_2"/>
    <property type="match status" value="1"/>
</dbReference>
<name>A0A193LI31_9GAMM</name>
<dbReference type="InterPro" id="IPR006225">
    <property type="entry name" value="PsdUridine_synth_RluC/D"/>
</dbReference>
<accession>A0A193LI31</accession>
<feature type="active site" evidence="6">
    <location>
        <position position="136"/>
    </location>
</feature>
<comment type="catalytic activity">
    <reaction evidence="4">
        <text>uridine(1911/1915/1917) in 23S rRNA = pseudouridine(1911/1915/1917) in 23S rRNA</text>
        <dbReference type="Rhea" id="RHEA:42524"/>
        <dbReference type="Rhea" id="RHEA-COMP:10097"/>
        <dbReference type="Rhea" id="RHEA-COMP:10098"/>
        <dbReference type="ChEBI" id="CHEBI:65314"/>
        <dbReference type="ChEBI" id="CHEBI:65315"/>
        <dbReference type="EC" id="5.4.99.23"/>
    </reaction>
</comment>
<dbReference type="FunFam" id="3.30.2350.10:FF:000006">
    <property type="entry name" value="Pseudouridine synthase"/>
    <property type="match status" value="1"/>
</dbReference>
<evidence type="ECO:0000313" key="12">
    <source>
        <dbReference type="Proteomes" id="UP000092695"/>
    </source>
</evidence>
<dbReference type="InterPro" id="IPR002942">
    <property type="entry name" value="S4_RNA-bd"/>
</dbReference>
<dbReference type="Gene3D" id="3.10.290.10">
    <property type="entry name" value="RNA-binding S4 domain"/>
    <property type="match status" value="1"/>
</dbReference>
<evidence type="ECO:0000256" key="3">
    <source>
        <dbReference type="ARBA" id="ARBA00023235"/>
    </source>
</evidence>
<protein>
    <recommendedName>
        <fullName evidence="8">Pseudouridine synthase</fullName>
        <ecNumber evidence="8">5.4.99.-</ecNumber>
    </recommendedName>
</protein>
<evidence type="ECO:0000256" key="2">
    <source>
        <dbReference type="ARBA" id="ARBA00022884"/>
    </source>
</evidence>
<evidence type="ECO:0000259" key="9">
    <source>
        <dbReference type="Pfam" id="PF00849"/>
    </source>
</evidence>
<dbReference type="PANTHER" id="PTHR21600:SF44">
    <property type="entry name" value="RIBOSOMAL LARGE SUBUNIT PSEUDOURIDINE SYNTHASE D"/>
    <property type="match status" value="1"/>
</dbReference>